<dbReference type="InterPro" id="IPR023065">
    <property type="entry name" value="Uncharacterised_ApaG"/>
</dbReference>
<gene>
    <name evidence="2 4" type="primary">apaG</name>
    <name evidence="4" type="ORF">V3328_13805</name>
</gene>
<name>A0AAW9RKT8_9HYPH</name>
<dbReference type="GO" id="GO:0070987">
    <property type="term" value="P:error-free translesion synthesis"/>
    <property type="evidence" value="ECO:0007669"/>
    <property type="project" value="TreeGrafter"/>
</dbReference>
<dbReference type="InterPro" id="IPR036767">
    <property type="entry name" value="ApaG_sf"/>
</dbReference>
<reference evidence="4 5" key="1">
    <citation type="submission" date="2024-02" db="EMBL/GenBank/DDBJ databases">
        <title>Genome analysis and characterization of Microbaculum marinisediminis sp. nov., isolated from marine sediment.</title>
        <authorList>
            <person name="Du Z.-J."/>
            <person name="Ye Y.-Q."/>
            <person name="Zhang Z.-R."/>
            <person name="Yuan S.-M."/>
            <person name="Zhang X.-Y."/>
        </authorList>
    </citation>
    <scope>NUCLEOTIDE SEQUENCE [LARGE SCALE GENOMIC DNA]</scope>
    <source>
        <strain evidence="4 5">SDUM1044001</strain>
    </source>
</reference>
<dbReference type="RefSeq" id="WP_340330258.1">
    <property type="nucleotide sequence ID" value="NZ_JAZHOF010000005.1"/>
</dbReference>
<dbReference type="NCBIfam" id="NF003967">
    <property type="entry name" value="PRK05461.1"/>
    <property type="match status" value="1"/>
</dbReference>
<sequence>MYRATTRGIEIIVEPAFSEERSALDAGAYFWTYTIQIVNHGPETVQLLNRHWRIIDAQGKTFEVEGPGVVGEQPVLDPGDSYRYTSGVPLATSSGMMSGSYGMRTGSGESFEAQVPPFSLDVPSVAPTIN</sequence>
<dbReference type="Proteomes" id="UP001378188">
    <property type="component" value="Unassembled WGS sequence"/>
</dbReference>
<dbReference type="HAMAP" id="MF_00791">
    <property type="entry name" value="ApaG"/>
    <property type="match status" value="1"/>
</dbReference>
<proteinExistence type="inferred from homology"/>
<dbReference type="PANTHER" id="PTHR14289">
    <property type="entry name" value="F-BOX ONLY PROTEIN 3"/>
    <property type="match status" value="1"/>
</dbReference>
<organism evidence="4 5">
    <name type="scientific">Microbaculum marinum</name>
    <dbReference type="NCBI Taxonomy" id="1764581"/>
    <lineage>
        <taxon>Bacteria</taxon>
        <taxon>Pseudomonadati</taxon>
        <taxon>Pseudomonadota</taxon>
        <taxon>Alphaproteobacteria</taxon>
        <taxon>Hyphomicrobiales</taxon>
        <taxon>Tepidamorphaceae</taxon>
        <taxon>Microbaculum</taxon>
    </lineage>
</organism>
<dbReference type="Gene3D" id="2.60.40.1470">
    <property type="entry name" value="ApaG domain"/>
    <property type="match status" value="1"/>
</dbReference>
<protein>
    <recommendedName>
        <fullName evidence="1 2">Protein ApaG</fullName>
    </recommendedName>
</protein>
<dbReference type="PROSITE" id="PS51087">
    <property type="entry name" value="APAG"/>
    <property type="match status" value="1"/>
</dbReference>
<evidence type="ECO:0000313" key="5">
    <source>
        <dbReference type="Proteomes" id="UP001378188"/>
    </source>
</evidence>
<keyword evidence="5" id="KW-1185">Reference proteome</keyword>
<dbReference type="Pfam" id="PF04379">
    <property type="entry name" value="DUF525"/>
    <property type="match status" value="1"/>
</dbReference>
<accession>A0AAW9RKT8</accession>
<evidence type="ECO:0000259" key="3">
    <source>
        <dbReference type="PROSITE" id="PS51087"/>
    </source>
</evidence>
<feature type="domain" description="ApaG" evidence="3">
    <location>
        <begin position="3"/>
        <end position="127"/>
    </location>
</feature>
<comment type="caution">
    <text evidence="4">The sequence shown here is derived from an EMBL/GenBank/DDBJ whole genome shotgun (WGS) entry which is preliminary data.</text>
</comment>
<evidence type="ECO:0000313" key="4">
    <source>
        <dbReference type="EMBL" id="MEJ8572560.1"/>
    </source>
</evidence>
<dbReference type="PANTHER" id="PTHR14289:SF16">
    <property type="entry name" value="POLYMERASE DELTA-INTERACTING PROTEIN 2"/>
    <property type="match status" value="1"/>
</dbReference>
<dbReference type="AlphaFoldDB" id="A0AAW9RKT8"/>
<dbReference type="InterPro" id="IPR007474">
    <property type="entry name" value="ApaG_domain"/>
</dbReference>
<dbReference type="EMBL" id="JAZHOF010000005">
    <property type="protein sequence ID" value="MEJ8572560.1"/>
    <property type="molecule type" value="Genomic_DNA"/>
</dbReference>
<evidence type="ECO:0000256" key="1">
    <source>
        <dbReference type="ARBA" id="ARBA00017693"/>
    </source>
</evidence>
<dbReference type="SUPFAM" id="SSF110069">
    <property type="entry name" value="ApaG-like"/>
    <property type="match status" value="1"/>
</dbReference>
<evidence type="ECO:0000256" key="2">
    <source>
        <dbReference type="HAMAP-Rule" id="MF_00791"/>
    </source>
</evidence>